<evidence type="ECO:0008006" key="3">
    <source>
        <dbReference type="Google" id="ProtNLM"/>
    </source>
</evidence>
<gene>
    <name evidence="1" type="ORF">AB6A40_006746</name>
</gene>
<evidence type="ECO:0000313" key="2">
    <source>
        <dbReference type="Proteomes" id="UP001608902"/>
    </source>
</evidence>
<sequence length="89" mass="10012">MQNAVANAQTYCGLCKLAQWGLKASAYVNEKIRAINKQCPNFLKVYLPELSQRDKICKLIKTELDAVKEEVNDVSSICLAIRVTCLFKC</sequence>
<proteinExistence type="predicted"/>
<accession>A0ABD6ELG1</accession>
<reference evidence="1 2" key="1">
    <citation type="submission" date="2024-08" db="EMBL/GenBank/DDBJ databases">
        <title>Gnathostoma spinigerum genome.</title>
        <authorList>
            <person name="Gonzalez-Bertolin B."/>
            <person name="Monzon S."/>
            <person name="Zaballos A."/>
            <person name="Jimenez P."/>
            <person name="Dekumyoy P."/>
            <person name="Varona S."/>
            <person name="Cuesta I."/>
            <person name="Sumanam S."/>
            <person name="Adisakwattana P."/>
            <person name="Gasser R.B."/>
            <person name="Hernandez-Gonzalez A."/>
            <person name="Young N.D."/>
            <person name="Perteguer M.J."/>
        </authorList>
    </citation>
    <scope>NUCLEOTIDE SEQUENCE [LARGE SCALE GENOMIC DNA]</scope>
    <source>
        <strain evidence="1">AL3</strain>
        <tissue evidence="1">Liver</tissue>
    </source>
</reference>
<organism evidence="1 2">
    <name type="scientific">Gnathostoma spinigerum</name>
    <dbReference type="NCBI Taxonomy" id="75299"/>
    <lineage>
        <taxon>Eukaryota</taxon>
        <taxon>Metazoa</taxon>
        <taxon>Ecdysozoa</taxon>
        <taxon>Nematoda</taxon>
        <taxon>Chromadorea</taxon>
        <taxon>Rhabditida</taxon>
        <taxon>Spirurina</taxon>
        <taxon>Gnathostomatomorpha</taxon>
        <taxon>Gnathostomatoidea</taxon>
        <taxon>Gnathostomatidae</taxon>
        <taxon>Gnathostoma</taxon>
    </lineage>
</organism>
<comment type="caution">
    <text evidence="1">The sequence shown here is derived from an EMBL/GenBank/DDBJ whole genome shotgun (WGS) entry which is preliminary data.</text>
</comment>
<evidence type="ECO:0000313" key="1">
    <source>
        <dbReference type="EMBL" id="MFH4980037.1"/>
    </source>
</evidence>
<name>A0ABD6ELG1_9BILA</name>
<dbReference type="Proteomes" id="UP001608902">
    <property type="component" value="Unassembled WGS sequence"/>
</dbReference>
<dbReference type="EMBL" id="JBGFUD010004966">
    <property type="protein sequence ID" value="MFH4980037.1"/>
    <property type="molecule type" value="Genomic_DNA"/>
</dbReference>
<keyword evidence="2" id="KW-1185">Reference proteome</keyword>
<protein>
    <recommendedName>
        <fullName evidence="3">Saposin B-type domain-containing protein</fullName>
    </recommendedName>
</protein>
<dbReference type="AlphaFoldDB" id="A0ABD6ELG1"/>